<protein>
    <submittedName>
        <fullName evidence="2">Lipopolysaccharide cholinephosphotransferase</fullName>
    </submittedName>
</protein>
<dbReference type="Pfam" id="PF04991">
    <property type="entry name" value="LicD"/>
    <property type="match status" value="1"/>
</dbReference>
<dbReference type="EMBL" id="CP000678">
    <property type="protein sequence ID" value="ABQ87749.1"/>
    <property type="molecule type" value="Genomic_DNA"/>
</dbReference>
<dbReference type="eggNOG" id="arCOG09737">
    <property type="taxonomic scope" value="Archaea"/>
</dbReference>
<dbReference type="GO" id="GO:0016740">
    <property type="term" value="F:transferase activity"/>
    <property type="evidence" value="ECO:0007669"/>
    <property type="project" value="UniProtKB-KW"/>
</dbReference>
<dbReference type="HOGENOM" id="CLU_075543_0_0_2"/>
<proteinExistence type="predicted"/>
<keyword evidence="3" id="KW-1185">Reference proteome</keyword>
<dbReference type="AlphaFoldDB" id="A5UNH1"/>
<accession>A5UNH1</accession>
<dbReference type="PANTHER" id="PTHR43404">
    <property type="entry name" value="LIPOPOLYSACCHARIDE CHOLINEPHOSPHOTRANSFERASE LICD"/>
    <property type="match status" value="1"/>
</dbReference>
<name>A5UNH1_METS3</name>
<dbReference type="PATRIC" id="fig|420247.28.peg.1535"/>
<dbReference type="STRING" id="420247.Msm_1544"/>
<dbReference type="GO" id="GO:0009100">
    <property type="term" value="P:glycoprotein metabolic process"/>
    <property type="evidence" value="ECO:0007669"/>
    <property type="project" value="UniProtKB-ARBA"/>
</dbReference>
<dbReference type="InterPro" id="IPR007074">
    <property type="entry name" value="LicD/FKTN/FKRP_NTP_transf"/>
</dbReference>
<dbReference type="InterPro" id="IPR052942">
    <property type="entry name" value="LPS_cholinephosphotransferase"/>
</dbReference>
<gene>
    <name evidence="2" type="ordered locus">Msm_1544</name>
</gene>
<dbReference type="Proteomes" id="UP000001992">
    <property type="component" value="Chromosome"/>
</dbReference>
<dbReference type="PANTHER" id="PTHR43404:SF2">
    <property type="entry name" value="LIPOPOLYSACCHARIDE CHOLINEPHOSPHOTRANSFERASE LICD"/>
    <property type="match status" value="1"/>
</dbReference>
<reference evidence="2 3" key="1">
    <citation type="journal article" date="2007" name="Proc. Natl. Acad. Sci. U.S.A.">
        <title>Genomic and metabolic adaptations of Methanobrevibacter smithii to the human gut.</title>
        <authorList>
            <person name="Samuel B.S."/>
            <person name="Hansen E.E."/>
            <person name="Manchester J.K."/>
            <person name="Coutinho P.M."/>
            <person name="Henrissat B."/>
            <person name="Fulton R."/>
            <person name="Latreille P."/>
            <person name="Kim K."/>
            <person name="Wilson R.K."/>
            <person name="Gordon J.I."/>
        </authorList>
    </citation>
    <scope>NUCLEOTIDE SEQUENCE [LARGE SCALE GENOMIC DNA]</scope>
    <source>
        <strain evidence="3">ATCC 35061 / DSM 861 / OCM 144 / PS</strain>
    </source>
</reference>
<evidence type="ECO:0000313" key="2">
    <source>
        <dbReference type="EMBL" id="ABQ87749.1"/>
    </source>
</evidence>
<sequence length="278" mass="32811">MMHYTDYSDETIHKLQELELMILKDFIAICEENNIEYFIYGGSALGAVRHGGFIPWDDDIDIIMFRKDYEKFKKVALSKPNNKYNFLTSKTKDYFFLFSKIMLKNTIFEEWWVNQVDFDLGIDIDIFVLDKVPDNKLKRFFHVKRCRVLDRLLAMSVIKFKGYPSLVQALANTGHAFLKLFNISRESLFDKTHKLLDKYNDKDCECVCDISALHHPQIYKISDFKPGKTIMFEDVEVHCPNNLDSILTQIYGDYMKLPPESERYNHITQKIDFGPYED</sequence>
<evidence type="ECO:0000259" key="1">
    <source>
        <dbReference type="Pfam" id="PF04991"/>
    </source>
</evidence>
<feature type="domain" description="LicD/FKTN/FKRP nucleotidyltransferase" evidence="1">
    <location>
        <begin position="30"/>
        <end position="252"/>
    </location>
</feature>
<dbReference type="KEGG" id="msi:Msm_1544"/>
<evidence type="ECO:0000313" key="3">
    <source>
        <dbReference type="Proteomes" id="UP000001992"/>
    </source>
</evidence>
<organism evidence="2 3">
    <name type="scientific">Methanobrevibacter smithii (strain ATCC 35061 / DSM 861 / OCM 144 / PS)</name>
    <dbReference type="NCBI Taxonomy" id="420247"/>
    <lineage>
        <taxon>Archaea</taxon>
        <taxon>Methanobacteriati</taxon>
        <taxon>Methanobacteriota</taxon>
        <taxon>Methanomada group</taxon>
        <taxon>Methanobacteria</taxon>
        <taxon>Methanobacteriales</taxon>
        <taxon>Methanobacteriaceae</taxon>
        <taxon>Methanobrevibacter</taxon>
    </lineage>
</organism>
<keyword evidence="2" id="KW-0808">Transferase</keyword>
<dbReference type="BioCyc" id="MSMI420247:GHWZ-1582-MONOMER"/>
<dbReference type="EnsemblBacteria" id="ABQ87749">
    <property type="protein sequence ID" value="ABQ87749"/>
    <property type="gene ID" value="Msm_1544"/>
</dbReference>